<dbReference type="InterPro" id="IPR005467">
    <property type="entry name" value="His_kinase_dom"/>
</dbReference>
<sequence length="1871" mass="203771">MLSRRAVDVLGSLDYPRRRAMMTDTIGLPDAFALCDYRFETIHQDGIVAFSRGTHASTGETVVIAHAVSSQVESDAAHRIRNEYALRALLRDDWALVPRGISHYRSGIASLYDDRCGDPLVTLLPGRQPVGRVLGIALGATAALKSTHESGLIHRAVTPFSLFVDAAGHCRIGHFGFAVRQSGGNCHHDGSHGWPAAMMMGSEAPAYMSPEHTGRTRHAIDARSDLYSLGVILYQLLSGQLPLAARNPGDLAEWIHSHVASAPVPLHKIVPEIPEALSRIVLKLLDKNPSRRYQSAAGLEVDLRRCMAAWQETGDIAPFEPGERDQPAGLDLPDGLIARDGALHQLSAAFGHVSAARCSTAVALTGPSGIGKSALMHAFAKSLRPQRVWCAMGKADQFRQDVPYAPIAEAFLGLVHQILGLPEEEVRAWQVRLMQGLGAHGELACSIAPALRLLVDDFPPLPASEAADADVHVDIAMRELVSAFSRSDCPFVLLIDDCQWLDAPSQHLLARLVRHPAPPPLLLVCSTRTAGADALIRLRQSVPVHDVVLDGFSEATVANLLAETLRTSARALLPLARLVHDKTLGNPFFVIQFLTTLVDDRLLVYSSDADGWQYDLARIAQHAHTDNVAALVLQRLGRLPDPTRRLLGGMACLGRRAEMSLLCGTFGISERALHARLAPARAAGVVLLAQDGAYAFVHDRVQEAAHAGLAADDHADICLRAGRLLAARVRDDVGDEVRDDVLFRASGLLAQAQALVTTPEEALDVAWLFHTAALRARRAAAYGAALGYVESGMTFMRKAATHPDASHPLQFALLEQQATCWFQLGRLDDALALATRLIRQSADLLQQAGVYRLKIEMHTRRSENTLAVGTAIASLRPMGIVLSPHPSAAACDALYETIRPLLAPDKLPEMFMLAQVRDAETEAAMSLLSALLVPASFTDENLAFLGHCEMLRLTLAHGMAAPSTASLAWLGVMVCHRYGAFADGFRYGEMARRLVTHHGYTAYEARTLLPLDQLSVWTQPLSYSIECARAGLAAGIAHGDLTTACYECCHIVATMMVRGDRLDEIRAEIGRGLEVVRRAGFHDVELILLLQQRYIDGLRTTEFPAGEALALDADATHGSAGERLSTFEFWHWLYRATIVLLADQPELAAQCLDRAAGFAWSAPAHIHQLDFHLCRALTIAAMPDSPDPAAWQTLRADARQIRAWADANPAMFTDKALLVEAELARLEGDALGAMSRYEAAIAQATAQGFVQIAAMAYERAAGHCATLGLASAARAHRRAARDHYLRWGATGKVGQMEARHPDLVDAGTLRTWYLGDGRQSVDAESVIKASRALTEEIRLDRLIDKLMTIALEYATAQRGLLIRIQPEGPLVEACADTSAEGIRVHLVQDRLAADALPLSMFHTAIRSGQVAMVGAAQSANPSAMDPYLLAHPECSAICIPMLRHNEVIGALYLENRLVRDAFTLDQTRLLELIAAQAAISLRTARLYDDLLTENERRKNMERELRASEASLVMGERVSHTGSWRWDLRQDRFYCSEELRRIFELDPAQCEIAFEDFVARMHPEDRAAVRKVVANHVEQWLPIRVEHRIIRTDGSIRHLAAVGEPMPAEDGTLEYVGTVTDITTRREAEDAVRSAQADLARVTRATTVGQLTASIAHEINQPLMSIVSNAGAGLRWLTRPNPDLANARESLEAIASDGQRAGDMIRSLQSLTRNTAPVLGPVDIHEAVRHILVISRSEIERRHIAVKLALHAEHPTVFGDGIQLQQVILNLVVNALEAMSEGNDRPREMHIVTRIVDGAALELSVADTGVGIGGNLLEQVFQPFYTTKANGMGMGLAICRSIIEGHKGQLRAAPLVPYGSMFAFTIPIHGGA</sequence>
<accession>A0A370NRF7</accession>
<dbReference type="NCBIfam" id="TIGR00229">
    <property type="entry name" value="sensory_box"/>
    <property type="match status" value="1"/>
</dbReference>
<dbReference type="Proteomes" id="UP000255165">
    <property type="component" value="Unassembled WGS sequence"/>
</dbReference>
<organism evidence="7 8">
    <name type="scientific">Cupriavidus lacunae</name>
    <dbReference type="NCBI Taxonomy" id="2666307"/>
    <lineage>
        <taxon>Bacteria</taxon>
        <taxon>Pseudomonadati</taxon>
        <taxon>Pseudomonadota</taxon>
        <taxon>Betaproteobacteria</taxon>
        <taxon>Burkholderiales</taxon>
        <taxon>Burkholderiaceae</taxon>
        <taxon>Cupriavidus</taxon>
    </lineage>
</organism>
<dbReference type="SMART" id="SM00388">
    <property type="entry name" value="HisKA"/>
    <property type="match status" value="1"/>
</dbReference>
<dbReference type="PRINTS" id="PR00344">
    <property type="entry name" value="BCTRLSENSOR"/>
</dbReference>
<proteinExistence type="predicted"/>
<name>A0A370NRF7_9BURK</name>
<dbReference type="SUPFAM" id="SSF52540">
    <property type="entry name" value="P-loop containing nucleoside triphosphate hydrolases"/>
    <property type="match status" value="1"/>
</dbReference>
<dbReference type="Gene3D" id="2.10.70.100">
    <property type="match status" value="1"/>
</dbReference>
<dbReference type="SUPFAM" id="SSF56112">
    <property type="entry name" value="Protein kinase-like (PK-like)"/>
    <property type="match status" value="1"/>
</dbReference>
<dbReference type="Gene3D" id="1.10.287.130">
    <property type="match status" value="1"/>
</dbReference>
<dbReference type="SMART" id="SM00086">
    <property type="entry name" value="PAC"/>
    <property type="match status" value="1"/>
</dbReference>
<comment type="catalytic activity">
    <reaction evidence="1">
        <text>ATP + protein L-histidine = ADP + protein N-phospho-L-histidine.</text>
        <dbReference type="EC" id="2.7.13.3"/>
    </reaction>
</comment>
<dbReference type="CDD" id="cd00130">
    <property type="entry name" value="PAS"/>
    <property type="match status" value="1"/>
</dbReference>
<keyword evidence="7" id="KW-0808">Transferase</keyword>
<evidence type="ECO:0000256" key="3">
    <source>
        <dbReference type="ARBA" id="ARBA00022553"/>
    </source>
</evidence>
<dbReference type="InterPro" id="IPR003594">
    <property type="entry name" value="HATPase_dom"/>
</dbReference>
<dbReference type="Pfam" id="PF01590">
    <property type="entry name" value="GAF"/>
    <property type="match status" value="1"/>
</dbReference>
<evidence type="ECO:0000313" key="8">
    <source>
        <dbReference type="Proteomes" id="UP000255165"/>
    </source>
</evidence>
<dbReference type="Pfam" id="PF08447">
    <property type="entry name" value="PAS_3"/>
    <property type="match status" value="1"/>
</dbReference>
<feature type="domain" description="Histidine kinase" evidence="5">
    <location>
        <begin position="1653"/>
        <end position="1869"/>
    </location>
</feature>
<dbReference type="InterPro" id="IPR027417">
    <property type="entry name" value="P-loop_NTPase"/>
</dbReference>
<feature type="domain" description="Protein kinase" evidence="4">
    <location>
        <begin position="39"/>
        <end position="307"/>
    </location>
</feature>
<dbReference type="Pfam" id="PF13191">
    <property type="entry name" value="AAA_16"/>
    <property type="match status" value="1"/>
</dbReference>
<dbReference type="Gene3D" id="3.30.450.20">
    <property type="entry name" value="PAS domain"/>
    <property type="match status" value="1"/>
</dbReference>
<dbReference type="SUPFAM" id="SSF55874">
    <property type="entry name" value="ATPase domain of HSP90 chaperone/DNA topoisomerase II/histidine kinase"/>
    <property type="match status" value="1"/>
</dbReference>
<dbReference type="Pfam" id="PF02518">
    <property type="entry name" value="HATPase_c"/>
    <property type="match status" value="1"/>
</dbReference>
<dbReference type="GO" id="GO:0005524">
    <property type="term" value="F:ATP binding"/>
    <property type="evidence" value="ECO:0007669"/>
    <property type="project" value="InterPro"/>
</dbReference>
<dbReference type="PANTHER" id="PTHR43642">
    <property type="entry name" value="HYBRID SIGNAL TRANSDUCTION HISTIDINE KINASE G"/>
    <property type="match status" value="1"/>
</dbReference>
<evidence type="ECO:0000256" key="1">
    <source>
        <dbReference type="ARBA" id="ARBA00000085"/>
    </source>
</evidence>
<dbReference type="Gene3D" id="3.40.50.300">
    <property type="entry name" value="P-loop containing nucleotide triphosphate hydrolases"/>
    <property type="match status" value="1"/>
</dbReference>
<evidence type="ECO:0000259" key="4">
    <source>
        <dbReference type="PROSITE" id="PS50011"/>
    </source>
</evidence>
<dbReference type="EMBL" id="QKWJ01000029">
    <property type="protein sequence ID" value="RDK08196.1"/>
    <property type="molecule type" value="Genomic_DNA"/>
</dbReference>
<dbReference type="PROSITE" id="PS50109">
    <property type="entry name" value="HIS_KIN"/>
    <property type="match status" value="1"/>
</dbReference>
<dbReference type="EC" id="2.7.13.3" evidence="2"/>
<dbReference type="InterPro" id="IPR000014">
    <property type="entry name" value="PAS"/>
</dbReference>
<dbReference type="PANTHER" id="PTHR43642:SF1">
    <property type="entry name" value="HYBRID SIGNAL TRANSDUCTION HISTIDINE KINASE G"/>
    <property type="match status" value="1"/>
</dbReference>
<dbReference type="SMART" id="SM00065">
    <property type="entry name" value="GAF"/>
    <property type="match status" value="1"/>
</dbReference>
<dbReference type="SUPFAM" id="SSF47384">
    <property type="entry name" value="Homodimeric domain of signal transducing histidine kinase"/>
    <property type="match status" value="1"/>
</dbReference>
<dbReference type="InterPro" id="IPR003661">
    <property type="entry name" value="HisK_dim/P_dom"/>
</dbReference>
<dbReference type="InterPro" id="IPR013655">
    <property type="entry name" value="PAS_fold_3"/>
</dbReference>
<dbReference type="Pfam" id="PF00069">
    <property type="entry name" value="Pkinase"/>
    <property type="match status" value="1"/>
</dbReference>
<keyword evidence="3" id="KW-0597">Phosphoprotein</keyword>
<dbReference type="GO" id="GO:0000155">
    <property type="term" value="F:phosphorelay sensor kinase activity"/>
    <property type="evidence" value="ECO:0007669"/>
    <property type="project" value="InterPro"/>
</dbReference>
<dbReference type="SUPFAM" id="SSF55785">
    <property type="entry name" value="PYP-like sensor domain (PAS domain)"/>
    <property type="match status" value="1"/>
</dbReference>
<dbReference type="InterPro" id="IPR003018">
    <property type="entry name" value="GAF"/>
</dbReference>
<evidence type="ECO:0000259" key="5">
    <source>
        <dbReference type="PROSITE" id="PS50109"/>
    </source>
</evidence>
<dbReference type="PROSITE" id="PS50011">
    <property type="entry name" value="PROTEIN_KINASE_DOM"/>
    <property type="match status" value="1"/>
</dbReference>
<dbReference type="PROSITE" id="PS50113">
    <property type="entry name" value="PAC"/>
    <property type="match status" value="1"/>
</dbReference>
<dbReference type="SMART" id="SM00220">
    <property type="entry name" value="S_TKc"/>
    <property type="match status" value="1"/>
</dbReference>
<dbReference type="InterPro" id="IPR036890">
    <property type="entry name" value="HATPase_C_sf"/>
</dbReference>
<dbReference type="Gene3D" id="3.30.565.10">
    <property type="entry name" value="Histidine kinase-like ATPase, C-terminal domain"/>
    <property type="match status" value="1"/>
</dbReference>
<evidence type="ECO:0000313" key="7">
    <source>
        <dbReference type="EMBL" id="RDK08196.1"/>
    </source>
</evidence>
<protein>
    <recommendedName>
        <fullName evidence="2">histidine kinase</fullName>
        <ecNumber evidence="2">2.7.13.3</ecNumber>
    </recommendedName>
</protein>
<evidence type="ECO:0000259" key="6">
    <source>
        <dbReference type="PROSITE" id="PS50113"/>
    </source>
</evidence>
<dbReference type="SMART" id="SM00387">
    <property type="entry name" value="HATPase_c"/>
    <property type="match status" value="1"/>
</dbReference>
<evidence type="ECO:0000256" key="2">
    <source>
        <dbReference type="ARBA" id="ARBA00012438"/>
    </source>
</evidence>
<dbReference type="Pfam" id="PF00512">
    <property type="entry name" value="HisKA"/>
    <property type="match status" value="1"/>
</dbReference>
<gene>
    <name evidence="7" type="ORF">DN412_22040</name>
</gene>
<dbReference type="InterPro" id="IPR029016">
    <property type="entry name" value="GAF-like_dom_sf"/>
</dbReference>
<dbReference type="InterPro" id="IPR000700">
    <property type="entry name" value="PAS-assoc_C"/>
</dbReference>
<dbReference type="InterPro" id="IPR035965">
    <property type="entry name" value="PAS-like_dom_sf"/>
</dbReference>
<dbReference type="CDD" id="cd00082">
    <property type="entry name" value="HisKA"/>
    <property type="match status" value="1"/>
</dbReference>
<dbReference type="Gene3D" id="1.10.510.10">
    <property type="entry name" value="Transferase(Phosphotransferase) domain 1"/>
    <property type="match status" value="1"/>
</dbReference>
<comment type="caution">
    <text evidence="7">The sequence shown here is derived from an EMBL/GenBank/DDBJ whole genome shotgun (WGS) entry which is preliminary data.</text>
</comment>
<dbReference type="InterPro" id="IPR053159">
    <property type="entry name" value="Hybrid_Histidine_Kinase"/>
</dbReference>
<feature type="domain" description="PAC" evidence="6">
    <location>
        <begin position="1582"/>
        <end position="1633"/>
    </location>
</feature>
<dbReference type="SUPFAM" id="SSF55781">
    <property type="entry name" value="GAF domain-like"/>
    <property type="match status" value="1"/>
</dbReference>
<dbReference type="Gene3D" id="3.30.450.40">
    <property type="match status" value="1"/>
</dbReference>
<reference evidence="8" key="1">
    <citation type="submission" date="2018-06" db="EMBL/GenBank/DDBJ databases">
        <authorList>
            <person name="Feng T."/>
            <person name="Jeon C.O."/>
        </authorList>
    </citation>
    <scope>NUCLEOTIDE SEQUENCE [LARGE SCALE GENOMIC DNA]</scope>
    <source>
        <strain evidence="8">S23</strain>
    </source>
</reference>
<dbReference type="InterPro" id="IPR004358">
    <property type="entry name" value="Sig_transdc_His_kin-like_C"/>
</dbReference>
<dbReference type="InterPro" id="IPR036097">
    <property type="entry name" value="HisK_dim/P_sf"/>
</dbReference>
<dbReference type="InterPro" id="IPR000719">
    <property type="entry name" value="Prot_kinase_dom"/>
</dbReference>
<dbReference type="InterPro" id="IPR001610">
    <property type="entry name" value="PAC"/>
</dbReference>
<keyword evidence="7" id="KW-0418">Kinase</keyword>
<dbReference type="InterPro" id="IPR041664">
    <property type="entry name" value="AAA_16"/>
</dbReference>
<keyword evidence="8" id="KW-1185">Reference proteome</keyword>
<dbReference type="InterPro" id="IPR011009">
    <property type="entry name" value="Kinase-like_dom_sf"/>
</dbReference>